<sequence length="190" mass="21486">MTAVTKQKIFKTVIQIADAVPYNDATLARVAKAAKVPVSQLQTQFVDFTHLLIAVQQFILDELRDHVIDATAHLPPGLERVRTATKVYLDHSLQRRGLRVWLLQARREQPQLAEGLRRQNHSFALVISTEFHALGWPYPLAAARLYLASIQEAARLEQPKGEALAYVREAIWDIARFYTHQVKAGVAKKS</sequence>
<protein>
    <recommendedName>
        <fullName evidence="3">TetR family transcriptional regulator</fullName>
    </recommendedName>
</protein>
<evidence type="ECO:0000313" key="2">
    <source>
        <dbReference type="Proteomes" id="UP000244248"/>
    </source>
</evidence>
<dbReference type="EMBL" id="QANS01000003">
    <property type="protein sequence ID" value="PTU31681.1"/>
    <property type="molecule type" value="Genomic_DNA"/>
</dbReference>
<organism evidence="1 2">
    <name type="scientific">Stenotrophobium rhamnosiphilum</name>
    <dbReference type="NCBI Taxonomy" id="2029166"/>
    <lineage>
        <taxon>Bacteria</taxon>
        <taxon>Pseudomonadati</taxon>
        <taxon>Pseudomonadota</taxon>
        <taxon>Gammaproteobacteria</taxon>
        <taxon>Nevskiales</taxon>
        <taxon>Nevskiaceae</taxon>
        <taxon>Stenotrophobium</taxon>
    </lineage>
</organism>
<dbReference type="InterPro" id="IPR009057">
    <property type="entry name" value="Homeodomain-like_sf"/>
</dbReference>
<gene>
    <name evidence="1" type="ORF">CJD38_10235</name>
</gene>
<proteinExistence type="predicted"/>
<evidence type="ECO:0000313" key="1">
    <source>
        <dbReference type="EMBL" id="PTU31681.1"/>
    </source>
</evidence>
<dbReference type="AlphaFoldDB" id="A0A2T5MGG6"/>
<accession>A0A2T5MGG6</accession>
<dbReference type="Proteomes" id="UP000244248">
    <property type="component" value="Unassembled WGS sequence"/>
</dbReference>
<dbReference type="SUPFAM" id="SSF46689">
    <property type="entry name" value="Homeodomain-like"/>
    <property type="match status" value="1"/>
</dbReference>
<evidence type="ECO:0008006" key="3">
    <source>
        <dbReference type="Google" id="ProtNLM"/>
    </source>
</evidence>
<dbReference type="Gene3D" id="1.10.357.10">
    <property type="entry name" value="Tetracycline Repressor, domain 2"/>
    <property type="match status" value="1"/>
</dbReference>
<comment type="caution">
    <text evidence="1">The sequence shown here is derived from an EMBL/GenBank/DDBJ whole genome shotgun (WGS) entry which is preliminary data.</text>
</comment>
<name>A0A2T5MGG6_9GAMM</name>
<keyword evidence="2" id="KW-1185">Reference proteome</keyword>
<reference evidence="1 2" key="1">
    <citation type="submission" date="2018-04" db="EMBL/GenBank/DDBJ databases">
        <title>Novel species isolated from glacier.</title>
        <authorList>
            <person name="Liu Q."/>
            <person name="Xin Y.-H."/>
        </authorList>
    </citation>
    <scope>NUCLEOTIDE SEQUENCE [LARGE SCALE GENOMIC DNA]</scope>
    <source>
        <strain evidence="1 2">GT1R17</strain>
    </source>
</reference>